<dbReference type="Proteomes" id="UP000008021">
    <property type="component" value="Chromosome 8"/>
</dbReference>
<organism evidence="1">
    <name type="scientific">Oryza meridionalis</name>
    <dbReference type="NCBI Taxonomy" id="40149"/>
    <lineage>
        <taxon>Eukaryota</taxon>
        <taxon>Viridiplantae</taxon>
        <taxon>Streptophyta</taxon>
        <taxon>Embryophyta</taxon>
        <taxon>Tracheophyta</taxon>
        <taxon>Spermatophyta</taxon>
        <taxon>Magnoliopsida</taxon>
        <taxon>Liliopsida</taxon>
        <taxon>Poales</taxon>
        <taxon>Poaceae</taxon>
        <taxon>BOP clade</taxon>
        <taxon>Oryzoideae</taxon>
        <taxon>Oryzeae</taxon>
        <taxon>Oryzinae</taxon>
        <taxon>Oryza</taxon>
    </lineage>
</organism>
<accession>A0A0E0EML5</accession>
<protein>
    <submittedName>
        <fullName evidence="1">Uncharacterized protein</fullName>
    </submittedName>
</protein>
<proteinExistence type="predicted"/>
<dbReference type="AlphaFoldDB" id="A0A0E0EML5"/>
<name>A0A0E0EML5_9ORYZ</name>
<dbReference type="EnsemblPlants" id="OMERI08G14880.1">
    <property type="protein sequence ID" value="OMERI08G14880.1"/>
    <property type="gene ID" value="OMERI08G14880"/>
</dbReference>
<reference evidence="1" key="1">
    <citation type="submission" date="2015-04" db="UniProtKB">
        <authorList>
            <consortium name="EnsemblPlants"/>
        </authorList>
    </citation>
    <scope>IDENTIFICATION</scope>
</reference>
<reference evidence="1" key="2">
    <citation type="submission" date="2018-05" db="EMBL/GenBank/DDBJ databases">
        <title>OmerRS3 (Oryza meridionalis Reference Sequence Version 3).</title>
        <authorList>
            <person name="Zhang J."/>
            <person name="Kudrna D."/>
            <person name="Lee S."/>
            <person name="Talag J."/>
            <person name="Welchert J."/>
            <person name="Wing R.A."/>
        </authorList>
    </citation>
    <scope>NUCLEOTIDE SEQUENCE [LARGE SCALE GENOMIC DNA]</scope>
    <source>
        <strain evidence="1">cv. OR44</strain>
    </source>
</reference>
<evidence type="ECO:0000313" key="2">
    <source>
        <dbReference type="Proteomes" id="UP000008021"/>
    </source>
</evidence>
<dbReference type="Gramene" id="OMERI08G14880.1">
    <property type="protein sequence ID" value="OMERI08G14880.1"/>
    <property type="gene ID" value="OMERI08G14880"/>
</dbReference>
<dbReference type="HOGENOM" id="CLU_180358_0_0_1"/>
<keyword evidence="2" id="KW-1185">Reference proteome</keyword>
<evidence type="ECO:0000313" key="1">
    <source>
        <dbReference type="EnsemblPlants" id="OMERI08G14880.1"/>
    </source>
</evidence>
<sequence>MTDGDEAGIEELLETGKMAGAGGTCCRLFEEEKVGRGRKGGGGYRLRGLTSAVDPFRLASKVGRQWWRWCGSHAGWRDRKRASARSDSPDETFEKDKIVCIS</sequence>